<keyword evidence="2" id="KW-1185">Reference proteome</keyword>
<dbReference type="PANTHER" id="PTHR30613">
    <property type="entry name" value="UNCHARACTERIZED PROTEIN YBIU-RELATED"/>
    <property type="match status" value="1"/>
</dbReference>
<dbReference type="Proteomes" id="UP000567179">
    <property type="component" value="Unassembled WGS sequence"/>
</dbReference>
<gene>
    <name evidence="1" type="ORF">D9619_004308</name>
</gene>
<dbReference type="Gene3D" id="2.60.120.330">
    <property type="entry name" value="B-lactam Antibiotic, Isopenicillin N Synthase, Chain"/>
    <property type="match status" value="1"/>
</dbReference>
<evidence type="ECO:0000313" key="2">
    <source>
        <dbReference type="Proteomes" id="UP000567179"/>
    </source>
</evidence>
<dbReference type="InterPro" id="IPR010856">
    <property type="entry name" value="Gig2-like"/>
</dbReference>
<accession>A0A8H5BQE3</accession>
<dbReference type="AlphaFoldDB" id="A0A8H5BQE3"/>
<evidence type="ECO:0008006" key="3">
    <source>
        <dbReference type="Google" id="ProtNLM"/>
    </source>
</evidence>
<dbReference type="Pfam" id="PF07350">
    <property type="entry name" value="Gig2-like"/>
    <property type="match status" value="1"/>
</dbReference>
<organism evidence="1 2">
    <name type="scientific">Psilocybe cf. subviscida</name>
    <dbReference type="NCBI Taxonomy" id="2480587"/>
    <lineage>
        <taxon>Eukaryota</taxon>
        <taxon>Fungi</taxon>
        <taxon>Dikarya</taxon>
        <taxon>Basidiomycota</taxon>
        <taxon>Agaricomycotina</taxon>
        <taxon>Agaricomycetes</taxon>
        <taxon>Agaricomycetidae</taxon>
        <taxon>Agaricales</taxon>
        <taxon>Agaricineae</taxon>
        <taxon>Strophariaceae</taxon>
        <taxon>Psilocybe</taxon>
    </lineage>
</organism>
<evidence type="ECO:0000313" key="1">
    <source>
        <dbReference type="EMBL" id="KAF5327680.1"/>
    </source>
</evidence>
<protein>
    <recommendedName>
        <fullName evidence="3">DUF1479-domain-containing protein</fullName>
    </recommendedName>
</protein>
<name>A0A8H5BQE3_9AGAR</name>
<comment type="caution">
    <text evidence="1">The sequence shown here is derived from an EMBL/GenBank/DDBJ whole genome shotgun (WGS) entry which is preliminary data.</text>
</comment>
<sequence>MAHPQRFASLKATIAEAYPDFEHNATRSWAEVLDELDKVTQVIKKEGSNYIPTVNFSELGNLSLERVEEIKRKGSVVIKDIVSDDDAAQWKEQLRTFVRENTDVVGLPENDKQFFELYWTKPQVEARSHPNVLAATVWLNNLYHSKGGVKEGVDLSQPLTYADRFRIRKPGFGWNLHPPHVDGGTIERWEDPFFRRCFQDIYTGNWKKHDPYELDGRLDARSSLYGRPNQSSIFRSFQGCESSSSETAPTEGTLKVFPDVLLSNAYIILRPFFTPIVPSDSDDIFKAESWKFDLSNPHFPGIHARDGGYIGPRPTPELHPNMRLETSVVSIPKVNPGDAVFWHCDVVHAVEQDHIGKGESAVMYIPAVPLTPQNLAYVERQKASFLAGRCPPDFPQGVGEAEFKGVGNAADFLSEEGRRAMGFTISSI</sequence>
<dbReference type="OrthoDB" id="8249012at2759"/>
<reference evidence="1 2" key="1">
    <citation type="journal article" date="2020" name="ISME J.">
        <title>Uncovering the hidden diversity of litter-decomposition mechanisms in mushroom-forming fungi.</title>
        <authorList>
            <person name="Floudas D."/>
            <person name="Bentzer J."/>
            <person name="Ahren D."/>
            <person name="Johansson T."/>
            <person name="Persson P."/>
            <person name="Tunlid A."/>
        </authorList>
    </citation>
    <scope>NUCLEOTIDE SEQUENCE [LARGE SCALE GENOMIC DNA]</scope>
    <source>
        <strain evidence="1 2">CBS 101986</strain>
    </source>
</reference>
<proteinExistence type="predicted"/>
<dbReference type="EMBL" id="JAACJJ010000014">
    <property type="protein sequence ID" value="KAF5327680.1"/>
    <property type="molecule type" value="Genomic_DNA"/>
</dbReference>
<dbReference type="SUPFAM" id="SSF51197">
    <property type="entry name" value="Clavaminate synthase-like"/>
    <property type="match status" value="1"/>
</dbReference>
<dbReference type="PANTHER" id="PTHR30613:SF1">
    <property type="entry name" value="DUF1479 DOMAIN PROTEIN (AFU_ORTHOLOGUE AFUA_5G09280)"/>
    <property type="match status" value="1"/>
</dbReference>
<dbReference type="InterPro" id="IPR027443">
    <property type="entry name" value="IPNS-like_sf"/>
</dbReference>